<dbReference type="GO" id="GO:0005681">
    <property type="term" value="C:spliceosomal complex"/>
    <property type="evidence" value="ECO:0007669"/>
    <property type="project" value="TreeGrafter"/>
</dbReference>
<dbReference type="SUPFAM" id="SSF101233">
    <property type="entry name" value="PWI domain"/>
    <property type="match status" value="1"/>
</dbReference>
<feature type="compositionally biased region" description="Basic and acidic residues" evidence="2">
    <location>
        <begin position="132"/>
        <end position="162"/>
    </location>
</feature>
<dbReference type="OrthoDB" id="6275295at2759"/>
<dbReference type="AlphaFoldDB" id="A0A6J8CXA4"/>
<reference evidence="4 5" key="1">
    <citation type="submission" date="2020-06" db="EMBL/GenBank/DDBJ databases">
        <authorList>
            <person name="Li R."/>
            <person name="Bekaert M."/>
        </authorList>
    </citation>
    <scope>NUCLEOTIDE SEQUENCE [LARGE SCALE GENOMIC DNA]</scope>
    <source>
        <strain evidence="5">wild</strain>
    </source>
</reference>
<protein>
    <submittedName>
        <fullName evidence="4">RBM25</fullName>
    </submittedName>
</protein>
<keyword evidence="1" id="KW-0507">mRNA processing</keyword>
<dbReference type="GO" id="GO:0006397">
    <property type="term" value="P:mRNA processing"/>
    <property type="evidence" value="ECO:0007669"/>
    <property type="project" value="UniProtKB-KW"/>
</dbReference>
<proteinExistence type="predicted"/>
<feature type="domain" description="PWI" evidence="3">
    <location>
        <begin position="389"/>
        <end position="482"/>
    </location>
</feature>
<name>A0A6J8CXA4_MYTCO</name>
<dbReference type="GO" id="GO:0003729">
    <property type="term" value="F:mRNA binding"/>
    <property type="evidence" value="ECO:0007669"/>
    <property type="project" value="TreeGrafter"/>
</dbReference>
<feature type="compositionally biased region" description="Basic residues" evidence="2">
    <location>
        <begin position="60"/>
        <end position="82"/>
    </location>
</feature>
<dbReference type="Pfam" id="PF01480">
    <property type="entry name" value="PWI"/>
    <property type="match status" value="1"/>
</dbReference>
<dbReference type="Gene3D" id="1.20.1390.10">
    <property type="entry name" value="PWI domain"/>
    <property type="match status" value="1"/>
</dbReference>
<dbReference type="Proteomes" id="UP000507470">
    <property type="component" value="Unassembled WGS sequence"/>
</dbReference>
<keyword evidence="5" id="KW-1185">Reference proteome</keyword>
<feature type="compositionally biased region" description="Basic and acidic residues" evidence="2">
    <location>
        <begin position="183"/>
        <end position="236"/>
    </location>
</feature>
<evidence type="ECO:0000256" key="1">
    <source>
        <dbReference type="ARBA" id="ARBA00022664"/>
    </source>
</evidence>
<accession>A0A6J8CXA4</accession>
<evidence type="ECO:0000256" key="2">
    <source>
        <dbReference type="SAM" id="MobiDB-lite"/>
    </source>
</evidence>
<feature type="compositionally biased region" description="Basic and acidic residues" evidence="2">
    <location>
        <begin position="1"/>
        <end position="59"/>
    </location>
</feature>
<feature type="compositionally biased region" description="Basic and acidic residues" evidence="2">
    <location>
        <begin position="83"/>
        <end position="96"/>
    </location>
</feature>
<evidence type="ECO:0000313" key="5">
    <source>
        <dbReference type="Proteomes" id="UP000507470"/>
    </source>
</evidence>
<feature type="compositionally biased region" description="Basic and acidic residues" evidence="2">
    <location>
        <begin position="103"/>
        <end position="115"/>
    </location>
</feature>
<gene>
    <name evidence="4" type="ORF">MCOR_34636</name>
</gene>
<evidence type="ECO:0000313" key="4">
    <source>
        <dbReference type="EMBL" id="CAC5400455.1"/>
    </source>
</evidence>
<organism evidence="4 5">
    <name type="scientific">Mytilus coruscus</name>
    <name type="common">Sea mussel</name>
    <dbReference type="NCBI Taxonomy" id="42192"/>
    <lineage>
        <taxon>Eukaryota</taxon>
        <taxon>Metazoa</taxon>
        <taxon>Spiralia</taxon>
        <taxon>Lophotrochozoa</taxon>
        <taxon>Mollusca</taxon>
        <taxon>Bivalvia</taxon>
        <taxon>Autobranchia</taxon>
        <taxon>Pteriomorphia</taxon>
        <taxon>Mytilida</taxon>
        <taxon>Mytiloidea</taxon>
        <taxon>Mytilidae</taxon>
        <taxon>Mytilinae</taxon>
        <taxon>Mytilus</taxon>
    </lineage>
</organism>
<dbReference type="FunFam" id="1.20.1390.10:FF:000004">
    <property type="entry name" value="RNA-binding motif protein 25"/>
    <property type="match status" value="1"/>
</dbReference>
<feature type="region of interest" description="Disordered" evidence="2">
    <location>
        <begin position="132"/>
        <end position="348"/>
    </location>
</feature>
<feature type="region of interest" description="Disordered" evidence="2">
    <location>
        <begin position="1"/>
        <end position="115"/>
    </location>
</feature>
<dbReference type="SMART" id="SM00311">
    <property type="entry name" value="PWI"/>
    <property type="match status" value="1"/>
</dbReference>
<dbReference type="PANTHER" id="PTHR18806:SF4">
    <property type="entry name" value="RNA-BINDING PROTEIN 25"/>
    <property type="match status" value="1"/>
</dbReference>
<evidence type="ECO:0000259" key="3">
    <source>
        <dbReference type="PROSITE" id="PS51025"/>
    </source>
</evidence>
<dbReference type="PROSITE" id="PS51025">
    <property type="entry name" value="PWI"/>
    <property type="match status" value="1"/>
</dbReference>
<dbReference type="InterPro" id="IPR036483">
    <property type="entry name" value="PWI_dom_sf"/>
</dbReference>
<dbReference type="GO" id="GO:0000381">
    <property type="term" value="P:regulation of alternative mRNA splicing, via spliceosome"/>
    <property type="evidence" value="ECO:0007669"/>
    <property type="project" value="TreeGrafter"/>
</dbReference>
<dbReference type="PANTHER" id="PTHR18806">
    <property type="entry name" value="RBM25 PROTEIN"/>
    <property type="match status" value="1"/>
</dbReference>
<dbReference type="EMBL" id="CACVKT020006205">
    <property type="protein sequence ID" value="CAC5400455.1"/>
    <property type="molecule type" value="Genomic_DNA"/>
</dbReference>
<dbReference type="InterPro" id="IPR052768">
    <property type="entry name" value="RBM25"/>
</dbReference>
<dbReference type="InterPro" id="IPR002483">
    <property type="entry name" value="PWI_dom"/>
</dbReference>
<sequence>MDEEDINRTKTSCDKVKMTLRENWKKKGRGKEKENEKEESKRRRESVIEKGLRKENVKEKRTRSRSRSRSQTRLTRRVRSRSRSWDRERRKERDRDMEEEEEAHERRKLEKKLREKEAAYQERLKNWEARERKKAREYEKERKEEDRKQEEVREARRLKEFLEDYDDERDDPKYYKSSALMRRMKEREKEREADARDRQREKEELEEIKRRLMEEGHPDPDAELAKIEKEREEHLKPRLQFTEPESRSPTPPPKKEEVKEESAEEEEEVKPLPNMKPTLRPVSNNVSPLTDDDSNLPPDETSQDTKLSFSALKLGATSPTEGSTNKRKKLTVGDVFNQDDEDSADGAKKRKLVPLDYDDDKNDKKAAASAEEKRAKIKHLIENIPTAKEELFSYPLDWTIVDQSLMDKRIKPWVNKKIIEYIGEEEPTLTDFICQKVMARSTPQSILNDVAMVLDEEAEVFIVKMWRLLVYETEAKKLGLVK</sequence>